<name>A0A2A5T255_9GAMM</name>
<evidence type="ECO:0000313" key="2">
    <source>
        <dbReference type="Proteomes" id="UP000219020"/>
    </source>
</evidence>
<sequence>MKFNINDSYNDYHEKSGILHEEKSIEYMTKDLRRYTINNNQELKNFRFR</sequence>
<dbReference type="AlphaFoldDB" id="A0A2A5T255"/>
<protein>
    <submittedName>
        <fullName evidence="1">Uncharacterized protein</fullName>
    </submittedName>
</protein>
<reference evidence="2" key="1">
    <citation type="submission" date="2017-04" db="EMBL/GenBank/DDBJ databases">
        <title>Genome evolution of the luminous symbionts of deep sea anglerfish.</title>
        <authorList>
            <person name="Hendry T.A."/>
        </authorList>
    </citation>
    <scope>NUCLEOTIDE SEQUENCE [LARGE SCALE GENOMIC DNA]</scope>
</reference>
<organism evidence="1 2">
    <name type="scientific">Candidatus Enterovibrio escicola</name>
    <dbReference type="NCBI Taxonomy" id="1927127"/>
    <lineage>
        <taxon>Bacteria</taxon>
        <taxon>Pseudomonadati</taxon>
        <taxon>Pseudomonadota</taxon>
        <taxon>Gammaproteobacteria</taxon>
        <taxon>Vibrionales</taxon>
        <taxon>Vibrionaceae</taxon>
        <taxon>Enterovibrio</taxon>
    </lineage>
</organism>
<comment type="caution">
    <text evidence="1">The sequence shown here is derived from an EMBL/GenBank/DDBJ whole genome shotgun (WGS) entry which is preliminary data.</text>
</comment>
<keyword evidence="2" id="KW-1185">Reference proteome</keyword>
<gene>
    <name evidence="1" type="ORF">BTN49_2146</name>
</gene>
<accession>A0A2A5T255</accession>
<dbReference type="EMBL" id="NBYY01000023">
    <property type="protein sequence ID" value="PCS22253.1"/>
    <property type="molecule type" value="Genomic_DNA"/>
</dbReference>
<proteinExistence type="predicted"/>
<dbReference type="Proteomes" id="UP000219020">
    <property type="component" value="Unassembled WGS sequence"/>
</dbReference>
<evidence type="ECO:0000313" key="1">
    <source>
        <dbReference type="EMBL" id="PCS22253.1"/>
    </source>
</evidence>